<dbReference type="InterPro" id="IPR008979">
    <property type="entry name" value="Galactose-bd-like_sf"/>
</dbReference>
<dbReference type="GO" id="GO:0004553">
    <property type="term" value="F:hydrolase activity, hydrolyzing O-glycosyl compounds"/>
    <property type="evidence" value="ECO:0007669"/>
    <property type="project" value="InterPro"/>
</dbReference>
<dbReference type="Pfam" id="PF02837">
    <property type="entry name" value="Glyco_hydro_2_N"/>
    <property type="match status" value="1"/>
</dbReference>
<dbReference type="EMBL" id="ACKS01000091">
    <property type="protein sequence ID" value="EFA43120.1"/>
    <property type="molecule type" value="Genomic_DNA"/>
</dbReference>
<sequence>MNMNVKKHTLILLLMLGISVSLCAGTSNVPRKQLFDFNWRFHIGDVNDAEQTAFQDHNWTTVNLPHDWSIAMKVDANAPAGNDGGYYPTGIGWYRKTFDLTKAYQGKMLWLYFEGIYQDSKVYVNGKLAGGHPYGFSSFYCDITSLVQTGKNVVAVRADNSRQKNCRWYTGSGIYRHAWLMAAEPVHIDNWGVHITTLDLNTVKVKTLVSNTLGEQQTILLTTTLSDGTSQHTPLTIPANSKQEVEQTIAVKDAKLWSPEHPNLYQAHIELSTGDAVDKTFGIRTVDFSAEKGLLLNGNPILLNGGCVHHDNGILGAATFDRAETRRVELMKEAGYNAVRTSHNPPSEAFLDACDRLGLLVIDEAFDGWRDAKNDQDYHTLFDKWFAKDIEAMVRRDRNHPSIFCWSIGNEVIERKKIEVVTTARRLREAVHAWDKTRPITSALAAWDSDWEIYDPLVAQLDITGYNYIIHKAPSDHLRVPNRVMMQTESYPNDAFKSWAMVHDNPYVVGDFVWTSIDYLGESGIGRWWYEDDVPGEHYERPLYPWHASYCGDIDFIGWLKPIGHYRNMLWNNDEKLYMAVREPNDWQGNGTITTGRWAVWPTWESWNWPGWEGKDIEVVVCSKYPRVRLYLNDQLIGEQNTGRDTEFKAVFKTPYRAGQLRAEGLDGETVMERQLLVSASAAKSIKLTADRSRILADGQDLSFITVEVVDAEGRLDPNASYDISFSLKGNGTIVAVGNADIKETTPYSSHTFKTWKGRAMMVVRSTRKAGNLQLTATANNLKRAKILLKSVKAIP</sequence>
<dbReference type="Gene3D" id="2.60.120.260">
    <property type="entry name" value="Galactose-binding domain-like"/>
    <property type="match status" value="1"/>
</dbReference>
<dbReference type="PANTHER" id="PTHR42732:SF1">
    <property type="entry name" value="BETA-MANNOSIDASE"/>
    <property type="match status" value="1"/>
</dbReference>
<dbReference type="AlphaFoldDB" id="D1PZT8"/>
<evidence type="ECO:0000259" key="6">
    <source>
        <dbReference type="Pfam" id="PF02836"/>
    </source>
</evidence>
<proteinExistence type="inferred from homology"/>
<organism evidence="10 11">
    <name type="scientific">Hallella bergensis DSM 17361</name>
    <dbReference type="NCBI Taxonomy" id="585502"/>
    <lineage>
        <taxon>Bacteria</taxon>
        <taxon>Pseudomonadati</taxon>
        <taxon>Bacteroidota</taxon>
        <taxon>Bacteroidia</taxon>
        <taxon>Bacteroidales</taxon>
        <taxon>Prevotellaceae</taxon>
        <taxon>Hallella</taxon>
    </lineage>
</organism>
<feature type="domain" description="DUF4982" evidence="8">
    <location>
        <begin position="614"/>
        <end position="671"/>
    </location>
</feature>
<feature type="domain" description="Glycoside hydrolase family 2" evidence="9">
    <location>
        <begin position="686"/>
        <end position="787"/>
    </location>
</feature>
<protein>
    <submittedName>
        <fullName evidence="10">Glycosyl hydrolase family 2, sugar binding domain protein</fullName>
    </submittedName>
</protein>
<dbReference type="InterPro" id="IPR013783">
    <property type="entry name" value="Ig-like_fold"/>
</dbReference>
<dbReference type="Pfam" id="PF18565">
    <property type="entry name" value="Glyco_hydro2_C5"/>
    <property type="match status" value="1"/>
</dbReference>
<dbReference type="Pfam" id="PF16355">
    <property type="entry name" value="DUF4982"/>
    <property type="match status" value="1"/>
</dbReference>
<feature type="domain" description="Glycoside hydrolase family 2 catalytic" evidence="6">
    <location>
        <begin position="292"/>
        <end position="445"/>
    </location>
</feature>
<evidence type="ECO:0000259" key="5">
    <source>
        <dbReference type="Pfam" id="PF00703"/>
    </source>
</evidence>
<keyword evidence="3" id="KW-0326">Glycosidase</keyword>
<feature type="signal peptide" evidence="4">
    <location>
        <begin position="1"/>
        <end position="24"/>
    </location>
</feature>
<evidence type="ECO:0000259" key="9">
    <source>
        <dbReference type="Pfam" id="PF18565"/>
    </source>
</evidence>
<dbReference type="PRINTS" id="PR00132">
    <property type="entry name" value="GLHYDRLASE2"/>
</dbReference>
<dbReference type="RefSeq" id="WP_007175424.1">
    <property type="nucleotide sequence ID" value="NZ_GG704786.1"/>
</dbReference>
<dbReference type="InterPro" id="IPR006102">
    <property type="entry name" value="Ig-like_GH2"/>
</dbReference>
<dbReference type="InterPro" id="IPR017853">
    <property type="entry name" value="GH"/>
</dbReference>
<name>D1PZT8_9BACT</name>
<dbReference type="Gene3D" id="2.60.40.10">
    <property type="entry name" value="Immunoglobulins"/>
    <property type="match status" value="3"/>
</dbReference>
<dbReference type="SUPFAM" id="SSF49373">
    <property type="entry name" value="Invasin/intimin cell-adhesion fragments"/>
    <property type="match status" value="1"/>
</dbReference>
<evidence type="ECO:0000256" key="4">
    <source>
        <dbReference type="SAM" id="SignalP"/>
    </source>
</evidence>
<dbReference type="InterPro" id="IPR006104">
    <property type="entry name" value="Glyco_hydro_2_N"/>
</dbReference>
<comment type="caution">
    <text evidence="10">The sequence shown here is derived from an EMBL/GenBank/DDBJ whole genome shotgun (WGS) entry which is preliminary data.</text>
</comment>
<dbReference type="InterPro" id="IPR008964">
    <property type="entry name" value="Invasin/intimin_cell_adhesion"/>
</dbReference>
<dbReference type="HOGENOM" id="CLU_006501_0_1_10"/>
<dbReference type="Pfam" id="PF02836">
    <property type="entry name" value="Glyco_hydro_2_C"/>
    <property type="match status" value="1"/>
</dbReference>
<comment type="similarity">
    <text evidence="1">Belongs to the glycosyl hydrolase 2 family.</text>
</comment>
<keyword evidence="2 10" id="KW-0378">Hydrolase</keyword>
<dbReference type="InterPro" id="IPR006101">
    <property type="entry name" value="Glyco_hydro_2"/>
</dbReference>
<keyword evidence="4" id="KW-0732">Signal</keyword>
<dbReference type="InterPro" id="IPR051913">
    <property type="entry name" value="GH2_Domain-Containing"/>
</dbReference>
<dbReference type="InterPro" id="IPR040605">
    <property type="entry name" value="Glyco_hydro2_dom5"/>
</dbReference>
<dbReference type="GO" id="GO:0005975">
    <property type="term" value="P:carbohydrate metabolic process"/>
    <property type="evidence" value="ECO:0007669"/>
    <property type="project" value="InterPro"/>
</dbReference>
<dbReference type="Proteomes" id="UP000003160">
    <property type="component" value="Unassembled WGS sequence"/>
</dbReference>
<feature type="domain" description="Glycosyl hydrolases family 2 sugar binding" evidence="7">
    <location>
        <begin position="79"/>
        <end position="180"/>
    </location>
</feature>
<keyword evidence="11" id="KW-1185">Reference proteome</keyword>
<dbReference type="Gene3D" id="3.20.20.80">
    <property type="entry name" value="Glycosidases"/>
    <property type="match status" value="1"/>
</dbReference>
<dbReference type="Pfam" id="PF00703">
    <property type="entry name" value="Glyco_hydro_2"/>
    <property type="match status" value="1"/>
</dbReference>
<evidence type="ECO:0000313" key="10">
    <source>
        <dbReference type="EMBL" id="EFA43120.1"/>
    </source>
</evidence>
<dbReference type="InterPro" id="IPR032311">
    <property type="entry name" value="DUF4982"/>
</dbReference>
<dbReference type="InterPro" id="IPR036156">
    <property type="entry name" value="Beta-gal/glucu_dom_sf"/>
</dbReference>
<dbReference type="SUPFAM" id="SSF49303">
    <property type="entry name" value="beta-Galactosidase/glucuronidase domain"/>
    <property type="match status" value="1"/>
</dbReference>
<evidence type="ECO:0000259" key="8">
    <source>
        <dbReference type="Pfam" id="PF16355"/>
    </source>
</evidence>
<dbReference type="PANTHER" id="PTHR42732">
    <property type="entry name" value="BETA-GALACTOSIDASE"/>
    <property type="match status" value="1"/>
</dbReference>
<dbReference type="SUPFAM" id="SSF49785">
    <property type="entry name" value="Galactose-binding domain-like"/>
    <property type="match status" value="1"/>
</dbReference>
<gene>
    <name evidence="10" type="ORF">HMPREF0645_2473</name>
</gene>
<evidence type="ECO:0000313" key="11">
    <source>
        <dbReference type="Proteomes" id="UP000003160"/>
    </source>
</evidence>
<dbReference type="SUPFAM" id="SSF51445">
    <property type="entry name" value="(Trans)glycosidases"/>
    <property type="match status" value="1"/>
</dbReference>
<feature type="domain" description="Glycoside hydrolase family 2 immunoglobulin-like beta-sandwich" evidence="5">
    <location>
        <begin position="186"/>
        <end position="284"/>
    </location>
</feature>
<evidence type="ECO:0000256" key="2">
    <source>
        <dbReference type="ARBA" id="ARBA00022801"/>
    </source>
</evidence>
<evidence type="ECO:0000256" key="3">
    <source>
        <dbReference type="ARBA" id="ARBA00023295"/>
    </source>
</evidence>
<reference evidence="10 11" key="1">
    <citation type="submission" date="2009-10" db="EMBL/GenBank/DDBJ databases">
        <authorList>
            <person name="Qin X."/>
            <person name="Bachman B."/>
            <person name="Battles P."/>
            <person name="Bell A."/>
            <person name="Bess C."/>
            <person name="Bickham C."/>
            <person name="Chaboub L."/>
            <person name="Chen D."/>
            <person name="Coyle M."/>
            <person name="Deiros D.R."/>
            <person name="Dinh H."/>
            <person name="Forbes L."/>
            <person name="Fowler G."/>
            <person name="Francisco L."/>
            <person name="Fu Q."/>
            <person name="Gubbala S."/>
            <person name="Hale W."/>
            <person name="Han Y."/>
            <person name="Hemphill L."/>
            <person name="Highlander S.K."/>
            <person name="Hirani K."/>
            <person name="Hogues M."/>
            <person name="Jackson L."/>
            <person name="Jakkamsetti A."/>
            <person name="Javaid M."/>
            <person name="Jiang H."/>
            <person name="Korchina V."/>
            <person name="Kovar C."/>
            <person name="Lara F."/>
            <person name="Lee S."/>
            <person name="Mata R."/>
            <person name="Mathew T."/>
            <person name="Moen C."/>
            <person name="Morales K."/>
            <person name="Munidasa M."/>
            <person name="Nazareth L."/>
            <person name="Ngo R."/>
            <person name="Nguyen L."/>
            <person name="Okwuonu G."/>
            <person name="Ongeri F."/>
            <person name="Patil S."/>
            <person name="Petrosino J."/>
            <person name="Pham C."/>
            <person name="Pham P."/>
            <person name="Pu L.-L."/>
            <person name="Puazo M."/>
            <person name="Raj R."/>
            <person name="Reid J."/>
            <person name="Rouhana J."/>
            <person name="Saada N."/>
            <person name="Shang Y."/>
            <person name="Simmons D."/>
            <person name="Thornton R."/>
            <person name="Warren J."/>
            <person name="Weissenberger G."/>
            <person name="Zhang J."/>
            <person name="Zhang L."/>
            <person name="Zhou C."/>
            <person name="Zhu D."/>
            <person name="Muzny D."/>
            <person name="Worley K."/>
            <person name="Gibbs R."/>
        </authorList>
    </citation>
    <scope>NUCLEOTIDE SEQUENCE [LARGE SCALE GENOMIC DNA]</scope>
    <source>
        <strain evidence="10 11">DSM 17361</strain>
    </source>
</reference>
<dbReference type="InterPro" id="IPR006103">
    <property type="entry name" value="Glyco_hydro_2_cat"/>
</dbReference>
<evidence type="ECO:0000256" key="1">
    <source>
        <dbReference type="ARBA" id="ARBA00007401"/>
    </source>
</evidence>
<accession>D1PZT8</accession>
<feature type="chain" id="PRO_5003025345" evidence="4">
    <location>
        <begin position="25"/>
        <end position="796"/>
    </location>
</feature>
<evidence type="ECO:0000259" key="7">
    <source>
        <dbReference type="Pfam" id="PF02837"/>
    </source>
</evidence>
<dbReference type="eggNOG" id="COG3250">
    <property type="taxonomic scope" value="Bacteria"/>
</dbReference>